<proteinExistence type="predicted"/>
<evidence type="ECO:0000313" key="2">
    <source>
        <dbReference type="EMBL" id="CEO57994.1"/>
    </source>
</evidence>
<dbReference type="Pfam" id="PF12770">
    <property type="entry name" value="CHAT"/>
    <property type="match status" value="1"/>
</dbReference>
<evidence type="ECO:0000259" key="1">
    <source>
        <dbReference type="Pfam" id="PF12770"/>
    </source>
</evidence>
<dbReference type="AlphaFoldDB" id="A0A0B7KLC7"/>
<organism evidence="2">
    <name type="scientific">Bionectria ochroleuca</name>
    <name type="common">Gliocladium roseum</name>
    <dbReference type="NCBI Taxonomy" id="29856"/>
    <lineage>
        <taxon>Eukaryota</taxon>
        <taxon>Fungi</taxon>
        <taxon>Dikarya</taxon>
        <taxon>Ascomycota</taxon>
        <taxon>Pezizomycotina</taxon>
        <taxon>Sordariomycetes</taxon>
        <taxon>Hypocreomycetidae</taxon>
        <taxon>Hypocreales</taxon>
        <taxon>Bionectriaceae</taxon>
        <taxon>Clonostachys</taxon>
    </lineage>
</organism>
<feature type="domain" description="CHAT" evidence="1">
    <location>
        <begin position="4"/>
        <end position="111"/>
    </location>
</feature>
<gene>
    <name evidence="2" type="ORF">BN869_000014052_1</name>
</gene>
<sequence length="123" mass="13439">MKTEPALSHFSCHGEVDYDSPLQSKLLTADWEVNPLNVNQIQLRYLEKPQLAYLSACFTAHGGVENQLDESVHLAGALQHAGFPNIIGSAWYVGEEALLAVVQRLYTLLGQSLSSGTPQIGLF</sequence>
<protein>
    <recommendedName>
        <fullName evidence="1">CHAT domain-containing protein</fullName>
    </recommendedName>
</protein>
<accession>A0A0B7KLC7</accession>
<name>A0A0B7KLC7_BIOOC</name>
<reference evidence="2" key="1">
    <citation type="submission" date="2015-01" db="EMBL/GenBank/DDBJ databases">
        <authorList>
            <person name="Durling Mikael"/>
        </authorList>
    </citation>
    <scope>NUCLEOTIDE SEQUENCE</scope>
</reference>
<dbReference type="EMBL" id="CDPU01000217">
    <property type="protein sequence ID" value="CEO57994.1"/>
    <property type="molecule type" value="Genomic_DNA"/>
</dbReference>
<dbReference type="InterPro" id="IPR024983">
    <property type="entry name" value="CHAT_dom"/>
</dbReference>